<dbReference type="RefSeq" id="WP_169559498.1">
    <property type="nucleotide sequence ID" value="NZ_BSNF01000001.1"/>
</dbReference>
<evidence type="ECO:0000256" key="1">
    <source>
        <dbReference type="ARBA" id="ARBA00001933"/>
    </source>
</evidence>
<dbReference type="Gene3D" id="3.40.50.1100">
    <property type="match status" value="2"/>
</dbReference>
<dbReference type="InterPro" id="IPR000634">
    <property type="entry name" value="Ser/Thr_deHydtase_PyrdxlP-BS"/>
</dbReference>
<dbReference type="EMBL" id="BSNF01000001">
    <property type="protein sequence ID" value="GLQ05502.1"/>
    <property type="molecule type" value="Genomic_DNA"/>
</dbReference>
<evidence type="ECO:0000259" key="4">
    <source>
        <dbReference type="Pfam" id="PF00291"/>
    </source>
</evidence>
<dbReference type="PANTHER" id="PTHR48078:SF6">
    <property type="entry name" value="L-THREONINE DEHYDRATASE CATABOLIC TDCB"/>
    <property type="match status" value="1"/>
</dbReference>
<dbReference type="SUPFAM" id="SSF53686">
    <property type="entry name" value="Tryptophan synthase beta subunit-like PLP-dependent enzymes"/>
    <property type="match status" value="1"/>
</dbReference>
<dbReference type="InterPro" id="IPR050147">
    <property type="entry name" value="Ser/Thr_Dehydratase"/>
</dbReference>
<reference evidence="5" key="2">
    <citation type="submission" date="2023-01" db="EMBL/GenBank/DDBJ databases">
        <title>Draft genome sequence of Sneathiella chinensis strain NBRC 103408.</title>
        <authorList>
            <person name="Sun Q."/>
            <person name="Mori K."/>
        </authorList>
    </citation>
    <scope>NUCLEOTIDE SEQUENCE</scope>
    <source>
        <strain evidence="5">NBRC 103408</strain>
    </source>
</reference>
<organism evidence="5 6">
    <name type="scientific">Sneathiella chinensis</name>
    <dbReference type="NCBI Taxonomy" id="349750"/>
    <lineage>
        <taxon>Bacteria</taxon>
        <taxon>Pseudomonadati</taxon>
        <taxon>Pseudomonadota</taxon>
        <taxon>Alphaproteobacteria</taxon>
        <taxon>Sneathiellales</taxon>
        <taxon>Sneathiellaceae</taxon>
        <taxon>Sneathiella</taxon>
    </lineage>
</organism>
<evidence type="ECO:0000256" key="2">
    <source>
        <dbReference type="ARBA" id="ARBA00022898"/>
    </source>
</evidence>
<keyword evidence="3" id="KW-0456">Lyase</keyword>
<feature type="domain" description="Tryptophan synthase beta chain-like PALP" evidence="4">
    <location>
        <begin position="18"/>
        <end position="304"/>
    </location>
</feature>
<gene>
    <name evidence="5" type="ORF">GCM10007924_07230</name>
</gene>
<keyword evidence="2" id="KW-0663">Pyridoxal phosphate</keyword>
<reference evidence="5" key="1">
    <citation type="journal article" date="2014" name="Int. J. Syst. Evol. Microbiol.">
        <title>Complete genome of a new Firmicutes species belonging to the dominant human colonic microbiota ('Ruminococcus bicirculans') reveals two chromosomes and a selective capacity to utilize plant glucans.</title>
        <authorList>
            <consortium name="NISC Comparative Sequencing Program"/>
            <person name="Wegmann U."/>
            <person name="Louis P."/>
            <person name="Goesmann A."/>
            <person name="Henrissat B."/>
            <person name="Duncan S.H."/>
            <person name="Flint H.J."/>
        </authorList>
    </citation>
    <scope>NUCLEOTIDE SEQUENCE</scope>
    <source>
        <strain evidence="5">NBRC 103408</strain>
    </source>
</reference>
<dbReference type="PROSITE" id="PS00165">
    <property type="entry name" value="DEHYDRATASE_SER_THR"/>
    <property type="match status" value="1"/>
</dbReference>
<dbReference type="Proteomes" id="UP001161409">
    <property type="component" value="Unassembled WGS sequence"/>
</dbReference>
<name>A0ABQ5U2D5_9PROT</name>
<comment type="cofactor">
    <cofactor evidence="1">
        <name>pyridoxal 5'-phosphate</name>
        <dbReference type="ChEBI" id="CHEBI:597326"/>
    </cofactor>
</comment>
<comment type="caution">
    <text evidence="5">The sequence shown here is derived from an EMBL/GenBank/DDBJ whole genome shotgun (WGS) entry which is preliminary data.</text>
</comment>
<dbReference type="PANTHER" id="PTHR48078">
    <property type="entry name" value="THREONINE DEHYDRATASE, MITOCHONDRIAL-RELATED"/>
    <property type="match status" value="1"/>
</dbReference>
<evidence type="ECO:0000313" key="5">
    <source>
        <dbReference type="EMBL" id="GLQ05502.1"/>
    </source>
</evidence>
<proteinExistence type="predicted"/>
<evidence type="ECO:0000256" key="3">
    <source>
        <dbReference type="ARBA" id="ARBA00023239"/>
    </source>
</evidence>
<protein>
    <submittedName>
        <fullName evidence="5">Serine/threonine dehydratase</fullName>
    </submittedName>
</protein>
<keyword evidence="6" id="KW-1185">Reference proteome</keyword>
<evidence type="ECO:0000313" key="6">
    <source>
        <dbReference type="Proteomes" id="UP001161409"/>
    </source>
</evidence>
<accession>A0ABQ5U2D5</accession>
<dbReference type="InterPro" id="IPR001926">
    <property type="entry name" value="TrpB-like_PALP"/>
</dbReference>
<dbReference type="Pfam" id="PF00291">
    <property type="entry name" value="PALP"/>
    <property type="match status" value="1"/>
</dbReference>
<sequence length="312" mass="32606">MNEYFSLVDFTSALDRLSPYIRRTPTLDVTLDNGLPVTLKLENLQVSGSFKIRGAMNTVLGLDPAKLERGLVTASGGNHGMGVATAGTITGTPTTIHLPENTPQGKIDKLRTIATEVIVKGAVWDDANALALAAEREQGKTYIHPFADKTVIEGQGTITLELLKQAPELDTLLVAIGGGGLIAGVASAAKLINPDIRIIGIEAEGAPTLHDSLKEGKLVTLERIATRAGTLAPRCSAPLNLEIISGHVDDILLVSDQAMEESAKWLWSACGIATELAAAAAIAALRSGTYQPAKNEKTGVIICGAGPDGFAD</sequence>
<dbReference type="InterPro" id="IPR036052">
    <property type="entry name" value="TrpB-like_PALP_sf"/>
</dbReference>